<dbReference type="Gene3D" id="1.20.58.900">
    <property type="match status" value="1"/>
</dbReference>
<dbReference type="Pfam" id="PF02759">
    <property type="entry name" value="RUN"/>
    <property type="match status" value="1"/>
</dbReference>
<evidence type="ECO:0000259" key="1">
    <source>
        <dbReference type="PROSITE" id="PS50826"/>
    </source>
</evidence>
<gene>
    <name evidence="2" type="ORF">SPARVUS_LOCUS14005497</name>
</gene>
<organism evidence="2 3">
    <name type="scientific">Staurois parvus</name>
    <dbReference type="NCBI Taxonomy" id="386267"/>
    <lineage>
        <taxon>Eukaryota</taxon>
        <taxon>Metazoa</taxon>
        <taxon>Chordata</taxon>
        <taxon>Craniata</taxon>
        <taxon>Vertebrata</taxon>
        <taxon>Euteleostomi</taxon>
        <taxon>Amphibia</taxon>
        <taxon>Batrachia</taxon>
        <taxon>Anura</taxon>
        <taxon>Neobatrachia</taxon>
        <taxon>Ranoidea</taxon>
        <taxon>Ranidae</taxon>
        <taxon>Staurois</taxon>
    </lineage>
</organism>
<dbReference type="InterPro" id="IPR004012">
    <property type="entry name" value="Run_dom"/>
</dbReference>
<dbReference type="EMBL" id="CATNWA010018507">
    <property type="protein sequence ID" value="CAI9607828.1"/>
    <property type="molecule type" value="Genomic_DNA"/>
</dbReference>
<name>A0ABN9GEH4_9NEOB</name>
<dbReference type="CDD" id="cd17682">
    <property type="entry name" value="RUN_RUFY4_like"/>
    <property type="match status" value="1"/>
</dbReference>
<dbReference type="PANTHER" id="PTHR46753">
    <property type="entry name" value="FYVE AND COILED-COIL DOMAIN-CONTAINING PROTEIN 1"/>
    <property type="match status" value="1"/>
</dbReference>
<proteinExistence type="predicted"/>
<comment type="caution">
    <text evidence="2">The sequence shown here is derived from an EMBL/GenBank/DDBJ whole genome shotgun (WGS) entry which is preliminary data.</text>
</comment>
<feature type="domain" description="RUN" evidence="1">
    <location>
        <begin position="27"/>
        <end position="164"/>
    </location>
</feature>
<protein>
    <recommendedName>
        <fullName evidence="1">RUN domain-containing protein</fullName>
    </recommendedName>
</protein>
<dbReference type="SUPFAM" id="SSF140741">
    <property type="entry name" value="RUN domain-like"/>
    <property type="match status" value="1"/>
</dbReference>
<dbReference type="PANTHER" id="PTHR46753:SF3">
    <property type="entry name" value="PDZ DOMAIN-CONTAINING PROTEIN"/>
    <property type="match status" value="1"/>
</dbReference>
<evidence type="ECO:0000313" key="3">
    <source>
        <dbReference type="Proteomes" id="UP001162483"/>
    </source>
</evidence>
<dbReference type="Proteomes" id="UP001162483">
    <property type="component" value="Unassembled WGS sequence"/>
</dbReference>
<dbReference type="InterPro" id="IPR037213">
    <property type="entry name" value="Run_dom_sf"/>
</dbReference>
<evidence type="ECO:0000313" key="2">
    <source>
        <dbReference type="EMBL" id="CAI9607828.1"/>
    </source>
</evidence>
<sequence>MAAKEPLLATLKVCVLELQTAGSDTITDDSPCVTPLCDVIEMILRKGIKSGVMGLRRRDYWHWIEDLPQQDTCGRLSYLSVMIQSTIACTKVLTAQGRGRYFLRLALNRKTIAAAVQHLQHTQRLLEWYDPLFSLLGNEEHLEPFLSLLLVVSQSNFALDLQNSSFLDESWLLPVCAVYQTVPCRELGMVLRYQEGRVFVVDVLSRQPD</sequence>
<accession>A0ABN9GEH4</accession>
<keyword evidence="3" id="KW-1185">Reference proteome</keyword>
<reference evidence="2" key="1">
    <citation type="submission" date="2023-05" db="EMBL/GenBank/DDBJ databases">
        <authorList>
            <person name="Stuckert A."/>
        </authorList>
    </citation>
    <scope>NUCLEOTIDE SEQUENCE</scope>
</reference>
<dbReference type="PROSITE" id="PS50826">
    <property type="entry name" value="RUN"/>
    <property type="match status" value="1"/>
</dbReference>